<organism evidence="10 11">
    <name type="scientific">Mariprofundus aestuarium</name>
    <dbReference type="NCBI Taxonomy" id="1921086"/>
    <lineage>
        <taxon>Bacteria</taxon>
        <taxon>Pseudomonadati</taxon>
        <taxon>Pseudomonadota</taxon>
        <taxon>Candidatius Mariprofundia</taxon>
        <taxon>Mariprofundales</taxon>
        <taxon>Mariprofundaceae</taxon>
        <taxon>Mariprofundus</taxon>
    </lineage>
</organism>
<dbReference type="OrthoDB" id="5291455at2"/>
<comment type="catalytic activity">
    <reaction evidence="9">
        <text>5,6-dimethylbenzimidazole + nicotinate beta-D-ribonucleotide = alpha-ribazole 5'-phosphate + nicotinate + H(+)</text>
        <dbReference type="Rhea" id="RHEA:11196"/>
        <dbReference type="ChEBI" id="CHEBI:15378"/>
        <dbReference type="ChEBI" id="CHEBI:15890"/>
        <dbReference type="ChEBI" id="CHEBI:32544"/>
        <dbReference type="ChEBI" id="CHEBI:57502"/>
        <dbReference type="ChEBI" id="CHEBI:57918"/>
        <dbReference type="EC" id="2.4.2.21"/>
    </reaction>
</comment>
<keyword evidence="6 10" id="KW-0328">Glycosyltransferase</keyword>
<dbReference type="Proteomes" id="UP000231701">
    <property type="component" value="Chromosome"/>
</dbReference>
<evidence type="ECO:0000256" key="9">
    <source>
        <dbReference type="ARBA" id="ARBA00047340"/>
    </source>
</evidence>
<accession>A0A2K8L099</accession>
<dbReference type="InterPro" id="IPR023195">
    <property type="entry name" value="Nict_dMeBzImd_PRibTrfase_N"/>
</dbReference>
<evidence type="ECO:0000256" key="8">
    <source>
        <dbReference type="ARBA" id="ARBA00030686"/>
    </source>
</evidence>
<evidence type="ECO:0000256" key="3">
    <source>
        <dbReference type="ARBA" id="ARBA00011991"/>
    </source>
</evidence>
<evidence type="ECO:0000256" key="2">
    <source>
        <dbReference type="ARBA" id="ARBA00007110"/>
    </source>
</evidence>
<dbReference type="Gene3D" id="1.10.1610.10">
    <property type="match status" value="1"/>
</dbReference>
<evidence type="ECO:0000256" key="5">
    <source>
        <dbReference type="ARBA" id="ARBA00022573"/>
    </source>
</evidence>
<dbReference type="InterPro" id="IPR036087">
    <property type="entry name" value="Nict_dMeBzImd_PRibTrfase_sf"/>
</dbReference>
<dbReference type="InterPro" id="IPR003200">
    <property type="entry name" value="Nict_dMeBzImd_PRibTrfase"/>
</dbReference>
<evidence type="ECO:0000313" key="10">
    <source>
        <dbReference type="EMBL" id="ATX80725.1"/>
    </source>
</evidence>
<evidence type="ECO:0000256" key="7">
    <source>
        <dbReference type="ARBA" id="ARBA00022679"/>
    </source>
</evidence>
<evidence type="ECO:0000256" key="4">
    <source>
        <dbReference type="ARBA" id="ARBA00015486"/>
    </source>
</evidence>
<dbReference type="AlphaFoldDB" id="A0A2K8L099"/>
<dbReference type="GO" id="GO:0008939">
    <property type="term" value="F:nicotinate-nucleotide-dimethylbenzimidazole phosphoribosyltransferase activity"/>
    <property type="evidence" value="ECO:0007669"/>
    <property type="project" value="UniProtKB-EC"/>
</dbReference>
<dbReference type="UniPathway" id="UPA00061">
    <property type="reaction ID" value="UER00516"/>
</dbReference>
<dbReference type="PANTHER" id="PTHR43463:SF1">
    <property type="entry name" value="NICOTINATE-NUCLEOTIDE--DIMETHYLBENZIMIDAZOLE PHOSPHORIBOSYLTRANSFERASE"/>
    <property type="match status" value="1"/>
</dbReference>
<dbReference type="Pfam" id="PF02277">
    <property type="entry name" value="DBI_PRT"/>
    <property type="match status" value="1"/>
</dbReference>
<keyword evidence="5" id="KW-0169">Cobalamin biosynthesis</keyword>
<dbReference type="EMBL" id="CP018799">
    <property type="protein sequence ID" value="ATX80725.1"/>
    <property type="molecule type" value="Genomic_DNA"/>
</dbReference>
<name>A0A2K8L099_MARES</name>
<dbReference type="KEGG" id="maes:Ga0123461_2324"/>
<dbReference type="Gene3D" id="3.40.50.10210">
    <property type="match status" value="1"/>
</dbReference>
<evidence type="ECO:0000256" key="1">
    <source>
        <dbReference type="ARBA" id="ARBA00005049"/>
    </source>
</evidence>
<dbReference type="EC" id="2.4.2.21" evidence="3"/>
<comment type="pathway">
    <text evidence="1">Nucleoside biosynthesis; alpha-ribazole biosynthesis; alpha-ribazole from 5,6-dimethylbenzimidazole: step 1/2.</text>
</comment>
<gene>
    <name evidence="10" type="ORF">Ga0123461_2324</name>
</gene>
<dbReference type="CDD" id="cd02439">
    <property type="entry name" value="DMB-PRT_CobT"/>
    <property type="match status" value="1"/>
</dbReference>
<evidence type="ECO:0000256" key="6">
    <source>
        <dbReference type="ARBA" id="ARBA00022676"/>
    </source>
</evidence>
<protein>
    <recommendedName>
        <fullName evidence="4">Nicotinate-nucleotide--dimethylbenzimidazole phosphoribosyltransferase</fullName>
        <ecNumber evidence="3">2.4.2.21</ecNumber>
    </recommendedName>
    <alternativeName>
        <fullName evidence="8">N(1)-alpha-phosphoribosyltransferase</fullName>
    </alternativeName>
</protein>
<evidence type="ECO:0000313" key="11">
    <source>
        <dbReference type="Proteomes" id="UP000231701"/>
    </source>
</evidence>
<keyword evidence="7 10" id="KW-0808">Transferase</keyword>
<reference evidence="10 11" key="1">
    <citation type="submission" date="2016-12" db="EMBL/GenBank/DDBJ databases">
        <title>Isolation and genomic insights into novel planktonic Zetaproteobacteria from stratified waters of the Chesapeake Bay.</title>
        <authorList>
            <person name="McAllister S.M."/>
            <person name="Kato S."/>
            <person name="Chan C.S."/>
            <person name="Chiu B.K."/>
            <person name="Field E.K."/>
        </authorList>
    </citation>
    <scope>NUCLEOTIDE SEQUENCE [LARGE SCALE GENOMIC DNA]</scope>
    <source>
        <strain evidence="10 11">CP-5</strain>
    </source>
</reference>
<proteinExistence type="inferred from homology"/>
<sequence length="324" mass="33598">MEIPAINPDSEHYSTLLHPAGCMSRLEDVANWFAKRQGKAIPDQLKPAIVLFAADHGVASSFAYPESRPTTAERVAYATSDASVIRKLADEAGASLRIIDLGVRGDLSGVEVEKVRESGSADIRTEPAMSQEEYWEAVGIGEELAAHAVAEGANLLIASSLTSGDHVSVAAVICELAGLVPEETLASGSDGTYGDELLALATVLERAQGTPSNDILREVGGLELAAMAGFYRAAARKGVPVLLDGMASAAAALGSAAWDIRIAGWLLASFASDKSGHASALEELGLEPMVHLHRGLGGGKGAALLIPVLQAAISLQRGLATIED</sequence>
<keyword evidence="11" id="KW-1185">Reference proteome</keyword>
<dbReference type="SUPFAM" id="SSF52733">
    <property type="entry name" value="Nicotinate mononucleotide:5,6-dimethylbenzimidazole phosphoribosyltransferase (CobT)"/>
    <property type="match status" value="1"/>
</dbReference>
<dbReference type="GO" id="GO:0009236">
    <property type="term" value="P:cobalamin biosynthetic process"/>
    <property type="evidence" value="ECO:0007669"/>
    <property type="project" value="UniProtKB-KW"/>
</dbReference>
<comment type="similarity">
    <text evidence="2">Belongs to the CobT family.</text>
</comment>
<dbReference type="PANTHER" id="PTHR43463">
    <property type="entry name" value="NICOTINATE-NUCLEOTIDE--DIMETHYLBENZIMIDAZOLE PHOSPHORIBOSYLTRANSFERASE"/>
    <property type="match status" value="1"/>
</dbReference>